<dbReference type="PANTHER" id="PTHR11040">
    <property type="entry name" value="ZINC/IRON TRANSPORTER"/>
    <property type="match status" value="1"/>
</dbReference>
<feature type="transmembrane region" description="Helical" evidence="5">
    <location>
        <begin position="21"/>
        <end position="44"/>
    </location>
</feature>
<feature type="transmembrane region" description="Helical" evidence="5">
    <location>
        <begin position="64"/>
        <end position="85"/>
    </location>
</feature>
<evidence type="ECO:0000256" key="1">
    <source>
        <dbReference type="ARBA" id="ARBA00004141"/>
    </source>
</evidence>
<evidence type="ECO:0000313" key="6">
    <source>
        <dbReference type="EMBL" id="KAH9302474.1"/>
    </source>
</evidence>
<dbReference type="Proteomes" id="UP000824469">
    <property type="component" value="Unassembled WGS sequence"/>
</dbReference>
<dbReference type="Pfam" id="PF02535">
    <property type="entry name" value="Zip"/>
    <property type="match status" value="1"/>
</dbReference>
<dbReference type="AlphaFoldDB" id="A0AA38CU23"/>
<evidence type="ECO:0000256" key="3">
    <source>
        <dbReference type="ARBA" id="ARBA00022989"/>
    </source>
</evidence>
<dbReference type="GO" id="GO:0005886">
    <property type="term" value="C:plasma membrane"/>
    <property type="evidence" value="ECO:0007669"/>
    <property type="project" value="TreeGrafter"/>
</dbReference>
<comment type="caution">
    <text evidence="6">The sequence shown here is derived from an EMBL/GenBank/DDBJ whole genome shotgun (WGS) entry which is preliminary data.</text>
</comment>
<keyword evidence="7" id="KW-1185">Reference proteome</keyword>
<gene>
    <name evidence="6" type="ORF">KI387_014057</name>
</gene>
<evidence type="ECO:0000256" key="5">
    <source>
        <dbReference type="SAM" id="Phobius"/>
    </source>
</evidence>
<dbReference type="PANTHER" id="PTHR11040:SF44">
    <property type="entry name" value="PROTEIN ZNTC-RELATED"/>
    <property type="match status" value="1"/>
</dbReference>
<evidence type="ECO:0000256" key="4">
    <source>
        <dbReference type="ARBA" id="ARBA00023136"/>
    </source>
</evidence>
<evidence type="ECO:0000256" key="2">
    <source>
        <dbReference type="ARBA" id="ARBA00022692"/>
    </source>
</evidence>
<protein>
    <submittedName>
        <fullName evidence="6">Uncharacterized protein</fullName>
    </submittedName>
</protein>
<name>A0AA38CU23_TAXCH</name>
<evidence type="ECO:0000313" key="7">
    <source>
        <dbReference type="Proteomes" id="UP000824469"/>
    </source>
</evidence>
<comment type="subcellular location">
    <subcellularLocation>
        <location evidence="1">Membrane</location>
        <topology evidence="1">Multi-pass membrane protein</topology>
    </subcellularLocation>
</comment>
<proteinExistence type="predicted"/>
<keyword evidence="2 5" id="KW-0812">Transmembrane</keyword>
<sequence length="113" mass="12841">SAARVTFPFFGRRLNFIRKNGNFFVVAKAFAVGVILAIGFVHMRSDAEKALLDDCLPNMPWSKFSFSGFFAMLGTLCTLLADFVGTQYYERKHLKEQEQNDITTSDHNEVQHT</sequence>
<keyword evidence="4 5" id="KW-0472">Membrane</keyword>
<keyword evidence="3 5" id="KW-1133">Transmembrane helix</keyword>
<organism evidence="6 7">
    <name type="scientific">Taxus chinensis</name>
    <name type="common">Chinese yew</name>
    <name type="synonym">Taxus wallichiana var. chinensis</name>
    <dbReference type="NCBI Taxonomy" id="29808"/>
    <lineage>
        <taxon>Eukaryota</taxon>
        <taxon>Viridiplantae</taxon>
        <taxon>Streptophyta</taxon>
        <taxon>Embryophyta</taxon>
        <taxon>Tracheophyta</taxon>
        <taxon>Spermatophyta</taxon>
        <taxon>Pinopsida</taxon>
        <taxon>Pinidae</taxon>
        <taxon>Conifers II</taxon>
        <taxon>Cupressales</taxon>
        <taxon>Taxaceae</taxon>
        <taxon>Taxus</taxon>
    </lineage>
</organism>
<accession>A0AA38CU23</accession>
<reference evidence="6 7" key="1">
    <citation type="journal article" date="2021" name="Nat. Plants">
        <title>The Taxus genome provides insights into paclitaxel biosynthesis.</title>
        <authorList>
            <person name="Xiong X."/>
            <person name="Gou J."/>
            <person name="Liao Q."/>
            <person name="Li Y."/>
            <person name="Zhou Q."/>
            <person name="Bi G."/>
            <person name="Li C."/>
            <person name="Du R."/>
            <person name="Wang X."/>
            <person name="Sun T."/>
            <person name="Guo L."/>
            <person name="Liang H."/>
            <person name="Lu P."/>
            <person name="Wu Y."/>
            <person name="Zhang Z."/>
            <person name="Ro D.K."/>
            <person name="Shang Y."/>
            <person name="Huang S."/>
            <person name="Yan J."/>
        </authorList>
    </citation>
    <scope>NUCLEOTIDE SEQUENCE [LARGE SCALE GENOMIC DNA]</scope>
    <source>
        <strain evidence="6">Ta-2019</strain>
    </source>
</reference>
<dbReference type="InterPro" id="IPR003689">
    <property type="entry name" value="ZIP"/>
</dbReference>
<feature type="non-terminal residue" evidence="6">
    <location>
        <position position="1"/>
    </location>
</feature>
<dbReference type="GO" id="GO:0005385">
    <property type="term" value="F:zinc ion transmembrane transporter activity"/>
    <property type="evidence" value="ECO:0007669"/>
    <property type="project" value="TreeGrafter"/>
</dbReference>
<dbReference type="EMBL" id="JAHRHJ020000009">
    <property type="protein sequence ID" value="KAH9302474.1"/>
    <property type="molecule type" value="Genomic_DNA"/>
</dbReference>